<protein>
    <submittedName>
        <fullName evidence="2">Uncharacterized protein</fullName>
    </submittedName>
</protein>
<dbReference type="EMBL" id="CP030926">
    <property type="protein sequence ID" value="AXN37666.1"/>
    <property type="molecule type" value="Genomic_DNA"/>
</dbReference>
<keyword evidence="1" id="KW-0812">Transmembrane</keyword>
<keyword evidence="1" id="KW-1133">Transmembrane helix</keyword>
<keyword evidence="3" id="KW-1185">Reference proteome</keyword>
<evidence type="ECO:0000313" key="3">
    <source>
        <dbReference type="Proteomes" id="UP000260457"/>
    </source>
</evidence>
<gene>
    <name evidence="2" type="ORF">DTO10_04055</name>
</gene>
<keyword evidence="1" id="KW-0472">Membrane</keyword>
<organism evidence="2 3">
    <name type="scientific">Peribacillus butanolivorans</name>
    <dbReference type="NCBI Taxonomy" id="421767"/>
    <lineage>
        <taxon>Bacteria</taxon>
        <taxon>Bacillati</taxon>
        <taxon>Bacillota</taxon>
        <taxon>Bacilli</taxon>
        <taxon>Bacillales</taxon>
        <taxon>Bacillaceae</taxon>
        <taxon>Peribacillus</taxon>
    </lineage>
</organism>
<sequence length="62" mass="7207">MLDFFLILNIGILMKFCDYQSRVMSELIGKLSFIAVIMIGIIVKRKQIEIENHKSLKNNTAY</sequence>
<evidence type="ECO:0000313" key="2">
    <source>
        <dbReference type="EMBL" id="AXN37666.1"/>
    </source>
</evidence>
<accession>A0ABN5N3N0</accession>
<reference evidence="2 3" key="1">
    <citation type="submission" date="2018-07" db="EMBL/GenBank/DDBJ databases">
        <title>The molecular basis for the intramolecular migration of carboxyl group in the catabolism of para-hydroxybenzoate via gentisate.</title>
        <authorList>
            <person name="Zhao H."/>
            <person name="Xu Y."/>
            <person name="Lin S."/>
            <person name="Spain J.C."/>
            <person name="Zhou N.-Y."/>
        </authorList>
    </citation>
    <scope>NUCLEOTIDE SEQUENCE [LARGE SCALE GENOMIC DNA]</scope>
    <source>
        <strain evidence="2 3">PHB-7a</strain>
    </source>
</reference>
<feature type="transmembrane region" description="Helical" evidence="1">
    <location>
        <begin position="23"/>
        <end position="43"/>
    </location>
</feature>
<proteinExistence type="predicted"/>
<name>A0ABN5N3N0_9BACI</name>
<dbReference type="Proteomes" id="UP000260457">
    <property type="component" value="Chromosome"/>
</dbReference>
<evidence type="ECO:0000256" key="1">
    <source>
        <dbReference type="SAM" id="Phobius"/>
    </source>
</evidence>